<dbReference type="NCBIfam" id="TIGR00739">
    <property type="entry name" value="yajC"/>
    <property type="match status" value="1"/>
</dbReference>
<dbReference type="SMART" id="SM01323">
    <property type="entry name" value="YajC"/>
    <property type="match status" value="1"/>
</dbReference>
<dbReference type="Proteomes" id="UP000198672">
    <property type="component" value="Unassembled WGS sequence"/>
</dbReference>
<dbReference type="GO" id="GO:0005886">
    <property type="term" value="C:plasma membrane"/>
    <property type="evidence" value="ECO:0007669"/>
    <property type="project" value="UniProtKB-SubCell"/>
</dbReference>
<keyword evidence="13" id="KW-1185">Reference proteome</keyword>
<reference evidence="13" key="1">
    <citation type="submission" date="2016-10" db="EMBL/GenBank/DDBJ databases">
        <authorList>
            <person name="Varghese N."/>
            <person name="Submissions S."/>
        </authorList>
    </citation>
    <scope>NUCLEOTIDE SEQUENCE [LARGE SCALE GENOMIC DNA]</scope>
    <source>
        <strain evidence="13">DSM 173</strain>
    </source>
</reference>
<sequence>MSVFISDALAQSEAVAPAAGDPFMALLPLVLFAVVFYFLLIRPQAKRQKEHRKMVESLTKGDEIITMGGMAGRIADIGENFALVEIADGMTVKIRRTAVESVLPKGTLHEL</sequence>
<protein>
    <recommendedName>
        <fullName evidence="3">Sec translocon accessory complex subunit YajC</fullName>
    </recommendedName>
</protein>
<keyword evidence="8 11" id="KW-1133">Transmembrane helix</keyword>
<keyword evidence="6 11" id="KW-0812">Transmembrane</keyword>
<gene>
    <name evidence="12" type="ORF">SAMN05421644_10617</name>
</gene>
<feature type="transmembrane region" description="Helical" evidence="11">
    <location>
        <begin position="23"/>
        <end position="41"/>
    </location>
</feature>
<dbReference type="STRING" id="61595.SAMN05421644_10617"/>
<evidence type="ECO:0000256" key="11">
    <source>
        <dbReference type="SAM" id="Phobius"/>
    </source>
</evidence>
<dbReference type="InterPro" id="IPR003849">
    <property type="entry name" value="Preprotein_translocase_YajC"/>
</dbReference>
<keyword evidence="5" id="KW-1003">Cell membrane</keyword>
<keyword evidence="9" id="KW-0811">Translocation</keyword>
<dbReference type="GO" id="GO:0015031">
    <property type="term" value="P:protein transport"/>
    <property type="evidence" value="ECO:0007669"/>
    <property type="project" value="UniProtKB-KW"/>
</dbReference>
<evidence type="ECO:0000256" key="1">
    <source>
        <dbReference type="ARBA" id="ARBA00004162"/>
    </source>
</evidence>
<evidence type="ECO:0000256" key="10">
    <source>
        <dbReference type="ARBA" id="ARBA00023136"/>
    </source>
</evidence>
<dbReference type="RefSeq" id="WP_091332254.1">
    <property type="nucleotide sequence ID" value="NZ_FNOW01000006.1"/>
</dbReference>
<evidence type="ECO:0000256" key="2">
    <source>
        <dbReference type="ARBA" id="ARBA00006742"/>
    </source>
</evidence>
<dbReference type="PANTHER" id="PTHR33909">
    <property type="entry name" value="SEC TRANSLOCON ACCESSORY COMPLEX SUBUNIT YAJC"/>
    <property type="match status" value="1"/>
</dbReference>
<comment type="similarity">
    <text evidence="2">Belongs to the YajC family.</text>
</comment>
<evidence type="ECO:0000256" key="6">
    <source>
        <dbReference type="ARBA" id="ARBA00022692"/>
    </source>
</evidence>
<evidence type="ECO:0000313" key="12">
    <source>
        <dbReference type="EMBL" id="SDX53603.1"/>
    </source>
</evidence>
<dbReference type="OrthoDB" id="9811406at2"/>
<evidence type="ECO:0000256" key="9">
    <source>
        <dbReference type="ARBA" id="ARBA00023010"/>
    </source>
</evidence>
<dbReference type="PANTHER" id="PTHR33909:SF1">
    <property type="entry name" value="SEC TRANSLOCON ACCESSORY COMPLEX SUBUNIT YAJC"/>
    <property type="match status" value="1"/>
</dbReference>
<comment type="subcellular location">
    <subcellularLocation>
        <location evidence="1">Cell membrane</location>
        <topology evidence="1">Single-pass membrane protein</topology>
    </subcellularLocation>
</comment>
<dbReference type="EMBL" id="FNOW01000006">
    <property type="protein sequence ID" value="SDX53603.1"/>
    <property type="molecule type" value="Genomic_DNA"/>
</dbReference>
<keyword evidence="4" id="KW-0813">Transport</keyword>
<keyword evidence="7" id="KW-0653">Protein transport</keyword>
<organism evidence="12 13">
    <name type="scientific">Allochromatium warmingii</name>
    <name type="common">Chromatium warmingii</name>
    <dbReference type="NCBI Taxonomy" id="61595"/>
    <lineage>
        <taxon>Bacteria</taxon>
        <taxon>Pseudomonadati</taxon>
        <taxon>Pseudomonadota</taxon>
        <taxon>Gammaproteobacteria</taxon>
        <taxon>Chromatiales</taxon>
        <taxon>Chromatiaceae</taxon>
        <taxon>Allochromatium</taxon>
    </lineage>
</organism>
<dbReference type="AlphaFoldDB" id="A0A1H3CHJ0"/>
<evidence type="ECO:0000256" key="4">
    <source>
        <dbReference type="ARBA" id="ARBA00022448"/>
    </source>
</evidence>
<dbReference type="Pfam" id="PF02699">
    <property type="entry name" value="YajC"/>
    <property type="match status" value="1"/>
</dbReference>
<name>A0A1H3CHJ0_ALLWA</name>
<evidence type="ECO:0000313" key="13">
    <source>
        <dbReference type="Proteomes" id="UP000198672"/>
    </source>
</evidence>
<evidence type="ECO:0000256" key="5">
    <source>
        <dbReference type="ARBA" id="ARBA00022475"/>
    </source>
</evidence>
<accession>A0A1H3CHJ0</accession>
<proteinExistence type="inferred from homology"/>
<evidence type="ECO:0000256" key="8">
    <source>
        <dbReference type="ARBA" id="ARBA00022989"/>
    </source>
</evidence>
<keyword evidence="10 11" id="KW-0472">Membrane</keyword>
<dbReference type="PRINTS" id="PR01853">
    <property type="entry name" value="YAJCTRNLCASE"/>
</dbReference>
<evidence type="ECO:0000256" key="3">
    <source>
        <dbReference type="ARBA" id="ARBA00014962"/>
    </source>
</evidence>
<evidence type="ECO:0000256" key="7">
    <source>
        <dbReference type="ARBA" id="ARBA00022927"/>
    </source>
</evidence>